<evidence type="ECO:0000313" key="1">
    <source>
        <dbReference type="EMBL" id="AGY57990.1"/>
    </source>
</evidence>
<sequence length="158" mass="17245">MESQNPQSQMLIQSAVVLYDGQQIPIGLDIAQDDELLVKALVPYFPEVTNASITRAVKGAVLEIALSKRAGHKGNTVTNFFSALSELSESINPIVLLYREWQEREATGNFSLDQKIEMIPRLEATLTEGTALKDEVDAIFAAVALCKPIPALQAPMGF</sequence>
<dbReference type="eggNOG" id="ENOG50339AK">
    <property type="taxonomic scope" value="Bacteria"/>
</dbReference>
<dbReference type="RefSeq" id="WP_023173112.1">
    <property type="nucleotide sequence ID" value="NC_022600.1"/>
</dbReference>
<keyword evidence="2" id="KW-1185">Reference proteome</keyword>
<dbReference type="Proteomes" id="UP000017396">
    <property type="component" value="Chromosome"/>
</dbReference>
<reference evidence="1 2" key="1">
    <citation type="journal article" date="2013" name="PLoS ONE">
        <title>Cultivation and Complete Genome Sequencing of Gloeobacter kilaueensis sp. nov., from a Lava Cave in Kilauea Caldera, Hawai'i.</title>
        <authorList>
            <person name="Saw J.H."/>
            <person name="Schatz M."/>
            <person name="Brown M.V."/>
            <person name="Kunkel D.D."/>
            <person name="Foster J.S."/>
            <person name="Shick H."/>
            <person name="Christensen S."/>
            <person name="Hou S."/>
            <person name="Wan X."/>
            <person name="Donachie S.P."/>
        </authorList>
    </citation>
    <scope>NUCLEOTIDE SEQUENCE [LARGE SCALE GENOMIC DNA]</scope>
    <source>
        <strain evidence="2">JS</strain>
    </source>
</reference>
<dbReference type="EMBL" id="CP003587">
    <property type="protein sequence ID" value="AGY57990.1"/>
    <property type="molecule type" value="Genomic_DNA"/>
</dbReference>
<protein>
    <submittedName>
        <fullName evidence="1">Uncharacterized protein</fullName>
    </submittedName>
</protein>
<dbReference type="STRING" id="1183438.GKIL_1744"/>
<gene>
    <name evidence="1" type="ORF">GKIL_1744</name>
</gene>
<accession>U5QK00</accession>
<organism evidence="1 2">
    <name type="scientific">Gloeobacter kilaueensis (strain ATCC BAA-2537 / CCAP 1431/1 / ULC 316 / JS1)</name>
    <dbReference type="NCBI Taxonomy" id="1183438"/>
    <lineage>
        <taxon>Bacteria</taxon>
        <taxon>Bacillati</taxon>
        <taxon>Cyanobacteriota</taxon>
        <taxon>Cyanophyceae</taxon>
        <taxon>Gloeobacterales</taxon>
        <taxon>Gloeobacteraceae</taxon>
        <taxon>Gloeobacter</taxon>
    </lineage>
</organism>
<proteinExistence type="predicted"/>
<name>U5QK00_GLOK1</name>
<dbReference type="KEGG" id="glj:GKIL_1744"/>
<dbReference type="HOGENOM" id="CLU_149887_0_0_3"/>
<evidence type="ECO:0000313" key="2">
    <source>
        <dbReference type="Proteomes" id="UP000017396"/>
    </source>
</evidence>
<dbReference type="AlphaFoldDB" id="U5QK00"/>